<evidence type="ECO:0000259" key="4">
    <source>
        <dbReference type="Pfam" id="PF00669"/>
    </source>
</evidence>
<dbReference type="Pfam" id="PF00700">
    <property type="entry name" value="Flagellin_C"/>
    <property type="match status" value="1"/>
</dbReference>
<dbReference type="SUPFAM" id="SSF64518">
    <property type="entry name" value="Phase 1 flagellin"/>
    <property type="match status" value="1"/>
</dbReference>
<proteinExistence type="inferred from homology"/>
<dbReference type="Gene3D" id="6.10.10.10">
    <property type="entry name" value="Flagellar export chaperone, C-terminal domain"/>
    <property type="match status" value="1"/>
</dbReference>
<feature type="domain" description="Flagellin N-terminal" evidence="4">
    <location>
        <begin position="5"/>
        <end position="140"/>
    </location>
</feature>
<dbReference type="Gene3D" id="1.20.1330.10">
    <property type="entry name" value="f41 fragment of flagellin, N-terminal domain"/>
    <property type="match status" value="1"/>
</dbReference>
<dbReference type="InterPro" id="IPR001492">
    <property type="entry name" value="Flagellin"/>
</dbReference>
<dbReference type="Proteomes" id="UP000196531">
    <property type="component" value="Unassembled WGS sequence"/>
</dbReference>
<evidence type="ECO:0000256" key="2">
    <source>
        <dbReference type="ARBA" id="ARBA00023143"/>
    </source>
</evidence>
<dbReference type="PRINTS" id="PR00207">
    <property type="entry name" value="FLAGELLIN"/>
</dbReference>
<sequence length="277" mass="28905">MGLRIATNIASQSVQKNLKEVSADGQASLEKLSSGKRITKAADDAAGLAIATNLDAQTKGLRQATRNANDGVSMIQTAEGGLNEVSNILVRLRELTIQASSDTVGDTERGFLDKEYQQLTTEVDRIAQSTTFNGTNLLNGEGGGTLDIQVGAFAGDQNRIQFDSDETNATADEIGVGGTSITEKGDALDAIDDIDNAITSVSGHRANLGSIQSRLQSTVANLEVQTINQDNARSVIQDVDVAEETAKMASSNVVKSAAVSSLAQANAIPNSALRLIG</sequence>
<dbReference type="PANTHER" id="PTHR42792">
    <property type="entry name" value="FLAGELLIN"/>
    <property type="match status" value="1"/>
</dbReference>
<feature type="domain" description="Flagellin C-terminal" evidence="5">
    <location>
        <begin position="191"/>
        <end position="276"/>
    </location>
</feature>
<dbReference type="Pfam" id="PF00669">
    <property type="entry name" value="Flagellin_N"/>
    <property type="match status" value="1"/>
</dbReference>
<keyword evidence="6" id="KW-0282">Flagellum</keyword>
<keyword evidence="3" id="KW-0964">Secreted</keyword>
<dbReference type="InterPro" id="IPR001029">
    <property type="entry name" value="Flagellin_N"/>
</dbReference>
<dbReference type="InterPro" id="IPR046358">
    <property type="entry name" value="Flagellin_C"/>
</dbReference>
<dbReference type="GO" id="GO:0005576">
    <property type="term" value="C:extracellular region"/>
    <property type="evidence" value="ECO:0007669"/>
    <property type="project" value="UniProtKB-SubCell"/>
</dbReference>
<dbReference type="PANTHER" id="PTHR42792:SF2">
    <property type="entry name" value="FLAGELLIN"/>
    <property type="match status" value="1"/>
</dbReference>
<evidence type="ECO:0000256" key="1">
    <source>
        <dbReference type="ARBA" id="ARBA00005709"/>
    </source>
</evidence>
<dbReference type="AlphaFoldDB" id="A0A1Y5F6Y7"/>
<dbReference type="InterPro" id="IPR042187">
    <property type="entry name" value="Flagellin_C_sub2"/>
</dbReference>
<evidence type="ECO:0000256" key="3">
    <source>
        <dbReference type="RuleBase" id="RU362073"/>
    </source>
</evidence>
<gene>
    <name evidence="6" type="ORF">A9Q84_21185</name>
</gene>
<reference evidence="7" key="1">
    <citation type="journal article" date="2017" name="Proc. Natl. Acad. Sci. U.S.A.">
        <title>Simulation of Deepwater Horizon oil plume reveals substrate specialization within a complex community of hydrocarbon-degraders.</title>
        <authorList>
            <person name="Hu P."/>
            <person name="Dubinsky E.A."/>
            <person name="Probst A.J."/>
            <person name="Wang J."/>
            <person name="Sieber C.M.K."/>
            <person name="Tom L.M."/>
            <person name="Gardinali P."/>
            <person name="Banfield J.F."/>
            <person name="Atlas R.M."/>
            <person name="Andersen G.L."/>
        </authorList>
    </citation>
    <scope>NUCLEOTIDE SEQUENCE [LARGE SCALE GENOMIC DNA]</scope>
</reference>
<comment type="function">
    <text evidence="3">Flagellin is the subunit protein which polymerizes to form the filaments of bacterial flagella.</text>
</comment>
<organism evidence="6 7">
    <name type="scientific">Halobacteriovorax marinus</name>
    <dbReference type="NCBI Taxonomy" id="97084"/>
    <lineage>
        <taxon>Bacteria</taxon>
        <taxon>Pseudomonadati</taxon>
        <taxon>Bdellovibrionota</taxon>
        <taxon>Bacteriovoracia</taxon>
        <taxon>Bacteriovoracales</taxon>
        <taxon>Halobacteriovoraceae</taxon>
        <taxon>Halobacteriovorax</taxon>
    </lineage>
</organism>
<name>A0A1Y5F6Y7_9BACT</name>
<comment type="subcellular location">
    <subcellularLocation>
        <location evidence="3">Secreted</location>
    </subcellularLocation>
    <subcellularLocation>
        <location evidence="3">Bacterial flagellum</location>
    </subcellularLocation>
</comment>
<keyword evidence="6" id="KW-0969">Cilium</keyword>
<keyword evidence="6" id="KW-0966">Cell projection</keyword>
<comment type="similarity">
    <text evidence="1 3">Belongs to the bacterial flagellin family.</text>
</comment>
<dbReference type="EMBL" id="MAAO01000016">
    <property type="protein sequence ID" value="OUR93020.1"/>
    <property type="molecule type" value="Genomic_DNA"/>
</dbReference>
<accession>A0A1Y5F6Y7</accession>
<dbReference type="GO" id="GO:0005198">
    <property type="term" value="F:structural molecule activity"/>
    <property type="evidence" value="ECO:0007669"/>
    <property type="project" value="UniProtKB-UniRule"/>
</dbReference>
<comment type="caution">
    <text evidence="6">The sequence shown here is derived from an EMBL/GenBank/DDBJ whole genome shotgun (WGS) entry which is preliminary data.</text>
</comment>
<evidence type="ECO:0000313" key="7">
    <source>
        <dbReference type="Proteomes" id="UP000196531"/>
    </source>
</evidence>
<evidence type="ECO:0000259" key="5">
    <source>
        <dbReference type="Pfam" id="PF00700"/>
    </source>
</evidence>
<protein>
    <recommendedName>
        <fullName evidence="3">Flagellin</fullName>
    </recommendedName>
</protein>
<dbReference type="GO" id="GO:0009288">
    <property type="term" value="C:bacterial-type flagellum"/>
    <property type="evidence" value="ECO:0007669"/>
    <property type="project" value="UniProtKB-SubCell"/>
</dbReference>
<keyword evidence="2 3" id="KW-0975">Bacterial flagellum</keyword>
<evidence type="ECO:0000313" key="6">
    <source>
        <dbReference type="EMBL" id="OUR93020.1"/>
    </source>
</evidence>